<sequence length="96" mass="10951">MNEQIADILRQLQAEMRAEYESTITTFQRENALLKAFCLSLLTEAEHPQVALARLLSRCEDIEGFALFSEWSEAEVQSLLPTANALLEELRQRLPS</sequence>
<evidence type="ECO:0000313" key="2">
    <source>
        <dbReference type="Proteomes" id="UP001595967"/>
    </source>
</evidence>
<proteinExistence type="predicted"/>
<organism evidence="1 2">
    <name type="scientific">Comamonas nitrativorans</name>
    <dbReference type="NCBI Taxonomy" id="108437"/>
    <lineage>
        <taxon>Bacteria</taxon>
        <taxon>Pseudomonadati</taxon>
        <taxon>Pseudomonadota</taxon>
        <taxon>Betaproteobacteria</taxon>
        <taxon>Burkholderiales</taxon>
        <taxon>Comamonadaceae</taxon>
        <taxon>Comamonas</taxon>
    </lineage>
</organism>
<dbReference type="EMBL" id="JBHSEW010000001">
    <property type="protein sequence ID" value="MFC4620816.1"/>
    <property type="molecule type" value="Genomic_DNA"/>
</dbReference>
<dbReference type="RefSeq" id="WP_377723189.1">
    <property type="nucleotide sequence ID" value="NZ_JBHSEW010000001.1"/>
</dbReference>
<comment type="caution">
    <text evidence="1">The sequence shown here is derived from an EMBL/GenBank/DDBJ whole genome shotgun (WGS) entry which is preliminary data.</text>
</comment>
<reference evidence="2" key="1">
    <citation type="journal article" date="2019" name="Int. J. Syst. Evol. Microbiol.">
        <title>The Global Catalogue of Microorganisms (GCM) 10K type strain sequencing project: providing services to taxonomists for standard genome sequencing and annotation.</title>
        <authorList>
            <consortium name="The Broad Institute Genomics Platform"/>
            <consortium name="The Broad Institute Genome Sequencing Center for Infectious Disease"/>
            <person name="Wu L."/>
            <person name="Ma J."/>
        </authorList>
    </citation>
    <scope>NUCLEOTIDE SEQUENCE [LARGE SCALE GENOMIC DNA]</scope>
    <source>
        <strain evidence="2">JCM 11650</strain>
    </source>
</reference>
<keyword evidence="2" id="KW-1185">Reference proteome</keyword>
<accession>A0ABV9GRH4</accession>
<name>A0ABV9GRH4_9BURK</name>
<dbReference type="Proteomes" id="UP001595967">
    <property type="component" value="Unassembled WGS sequence"/>
</dbReference>
<evidence type="ECO:0000313" key="1">
    <source>
        <dbReference type="EMBL" id="MFC4620816.1"/>
    </source>
</evidence>
<protein>
    <submittedName>
        <fullName evidence="1">Uncharacterized protein</fullName>
    </submittedName>
</protein>
<gene>
    <name evidence="1" type="ORF">ACFO3A_01105</name>
</gene>